<feature type="transmembrane region" description="Helical" evidence="1">
    <location>
        <begin position="63"/>
        <end position="83"/>
    </location>
</feature>
<dbReference type="EMBL" id="ML122333">
    <property type="protein sequence ID" value="RPD52965.1"/>
    <property type="molecule type" value="Genomic_DNA"/>
</dbReference>
<feature type="transmembrane region" description="Helical" evidence="1">
    <location>
        <begin position="135"/>
        <end position="153"/>
    </location>
</feature>
<keyword evidence="1" id="KW-1133">Transmembrane helix</keyword>
<evidence type="ECO:0000313" key="3">
    <source>
        <dbReference type="EMBL" id="RPD52965.1"/>
    </source>
</evidence>
<feature type="transmembrane region" description="Helical" evidence="1">
    <location>
        <begin position="95"/>
        <end position="115"/>
    </location>
</feature>
<feature type="transmembrane region" description="Helical" evidence="1">
    <location>
        <begin position="20"/>
        <end position="43"/>
    </location>
</feature>
<evidence type="ECO:0000256" key="1">
    <source>
        <dbReference type="SAM" id="Phobius"/>
    </source>
</evidence>
<dbReference type="AlphaFoldDB" id="A0A5C2RR39"/>
<organism evidence="3 4">
    <name type="scientific">Lentinus tigrinus ALCF2SS1-6</name>
    <dbReference type="NCBI Taxonomy" id="1328759"/>
    <lineage>
        <taxon>Eukaryota</taxon>
        <taxon>Fungi</taxon>
        <taxon>Dikarya</taxon>
        <taxon>Basidiomycota</taxon>
        <taxon>Agaricomycotina</taxon>
        <taxon>Agaricomycetes</taxon>
        <taxon>Polyporales</taxon>
        <taxon>Polyporaceae</taxon>
        <taxon>Lentinus</taxon>
    </lineage>
</organism>
<dbReference type="InterPro" id="IPR045339">
    <property type="entry name" value="DUF6534"/>
</dbReference>
<dbReference type="PANTHER" id="PTHR40465:SF1">
    <property type="entry name" value="DUF6534 DOMAIN-CONTAINING PROTEIN"/>
    <property type="match status" value="1"/>
</dbReference>
<protein>
    <recommendedName>
        <fullName evidence="2">DUF6534 domain-containing protein</fullName>
    </recommendedName>
</protein>
<feature type="domain" description="DUF6534" evidence="2">
    <location>
        <begin position="139"/>
        <end position="191"/>
    </location>
</feature>
<proteinExistence type="predicted"/>
<evidence type="ECO:0000259" key="2">
    <source>
        <dbReference type="Pfam" id="PF20152"/>
    </source>
</evidence>
<feature type="transmembrane region" description="Helical" evidence="1">
    <location>
        <begin position="173"/>
        <end position="192"/>
    </location>
</feature>
<keyword evidence="4" id="KW-1185">Reference proteome</keyword>
<keyword evidence="1" id="KW-0472">Membrane</keyword>
<dbReference type="STRING" id="1328759.A0A5C2RR39"/>
<dbReference type="PANTHER" id="PTHR40465">
    <property type="entry name" value="CHROMOSOME 1, WHOLE GENOME SHOTGUN SEQUENCE"/>
    <property type="match status" value="1"/>
</dbReference>
<feature type="non-terminal residue" evidence="3">
    <location>
        <position position="343"/>
    </location>
</feature>
<accession>A0A5C2RR39</accession>
<dbReference type="Proteomes" id="UP000313359">
    <property type="component" value="Unassembled WGS sequence"/>
</dbReference>
<evidence type="ECO:0000313" key="4">
    <source>
        <dbReference type="Proteomes" id="UP000313359"/>
    </source>
</evidence>
<dbReference type="Pfam" id="PF20152">
    <property type="entry name" value="DUF6534"/>
    <property type="match status" value="1"/>
</dbReference>
<dbReference type="OrthoDB" id="2732296at2759"/>
<reference evidence="3" key="1">
    <citation type="journal article" date="2018" name="Genome Biol. Evol.">
        <title>Genomics and development of Lentinus tigrinus, a white-rot wood-decaying mushroom with dimorphic fruiting bodies.</title>
        <authorList>
            <person name="Wu B."/>
            <person name="Xu Z."/>
            <person name="Knudson A."/>
            <person name="Carlson A."/>
            <person name="Chen N."/>
            <person name="Kovaka S."/>
            <person name="LaButti K."/>
            <person name="Lipzen A."/>
            <person name="Pennachio C."/>
            <person name="Riley R."/>
            <person name="Schakwitz W."/>
            <person name="Umezawa K."/>
            <person name="Ohm R.A."/>
            <person name="Grigoriev I.V."/>
            <person name="Nagy L.G."/>
            <person name="Gibbons J."/>
            <person name="Hibbett D."/>
        </authorList>
    </citation>
    <scope>NUCLEOTIDE SEQUENCE [LARGE SCALE GENOMIC DNA]</scope>
    <source>
        <strain evidence="3">ALCF2SS1-6</strain>
    </source>
</reference>
<gene>
    <name evidence="3" type="ORF">L227DRAFT_658537</name>
</gene>
<keyword evidence="1" id="KW-0812">Transmembrane</keyword>
<sequence length="343" mass="38696">MFRRYYVQHYPSDPFRLKGLVALIWCLECLHAAFSCHAAYYWLVLNYLNPEALNVSVWSADSALIIAGILVFVTHCFFCYRVWAVSGRTYIMPGIIFFLALASFGLDWAVFVLSVREKTFSGFGHAIQVTSSAGLAFKVATDTTIAGSLGFFLHRSKSGIQSTDHLVNKLTFYAINIGCLTSIIDILVLAWVCLLDLTRSPLPPDSLTMTLPTTVRGHVEPHFPGLVHRRWKSVLELLAGDPQHPPVRSLAGPSRGRYQPPTRFHEVFRWRAHHHARERYGLPVRESRHDSGFARWPCVPEGKLHEDEGDLHRYRDCYRVKLLVGYGGNGRERSGRGLGSLVS</sequence>
<name>A0A5C2RR39_9APHY</name>